<gene>
    <name evidence="3" type="ORF">ECRASSUSDP1_LOCUS28485</name>
    <name evidence="4" type="ORF">ECRASSUSDP1_LOCUS28705</name>
</gene>
<keyword evidence="2" id="KW-1133">Transmembrane helix</keyword>
<evidence type="ECO:0000256" key="2">
    <source>
        <dbReference type="SAM" id="Phobius"/>
    </source>
</evidence>
<reference evidence="3" key="1">
    <citation type="submission" date="2023-07" db="EMBL/GenBank/DDBJ databases">
        <authorList>
            <consortium name="AG Swart"/>
            <person name="Singh M."/>
            <person name="Singh A."/>
            <person name="Seah K."/>
            <person name="Emmerich C."/>
        </authorList>
    </citation>
    <scope>NUCLEOTIDE SEQUENCE</scope>
    <source>
        <strain evidence="3">DP1</strain>
    </source>
</reference>
<feature type="transmembrane region" description="Helical" evidence="2">
    <location>
        <begin position="12"/>
        <end position="27"/>
    </location>
</feature>
<protein>
    <submittedName>
        <fullName evidence="3">Uncharacterized protein</fullName>
    </submittedName>
</protein>
<feature type="region of interest" description="Disordered" evidence="1">
    <location>
        <begin position="34"/>
        <end position="67"/>
    </location>
</feature>
<keyword evidence="2" id="KW-0812">Transmembrane</keyword>
<proteinExistence type="predicted"/>
<feature type="compositionally biased region" description="Basic residues" evidence="1">
    <location>
        <begin position="125"/>
        <end position="141"/>
    </location>
</feature>
<evidence type="ECO:0000256" key="1">
    <source>
        <dbReference type="SAM" id="MobiDB-lite"/>
    </source>
</evidence>
<feature type="region of interest" description="Disordered" evidence="1">
    <location>
        <begin position="80"/>
        <end position="141"/>
    </location>
</feature>
<name>A0AAD1Y9Q4_EUPCR</name>
<keyword evidence="5" id="KW-1185">Reference proteome</keyword>
<organism evidence="3 5">
    <name type="scientific">Euplotes crassus</name>
    <dbReference type="NCBI Taxonomy" id="5936"/>
    <lineage>
        <taxon>Eukaryota</taxon>
        <taxon>Sar</taxon>
        <taxon>Alveolata</taxon>
        <taxon>Ciliophora</taxon>
        <taxon>Intramacronucleata</taxon>
        <taxon>Spirotrichea</taxon>
        <taxon>Hypotrichia</taxon>
        <taxon>Euplotida</taxon>
        <taxon>Euplotidae</taxon>
        <taxon>Moneuplotes</taxon>
    </lineage>
</organism>
<keyword evidence="2" id="KW-0472">Membrane</keyword>
<evidence type="ECO:0000313" key="5">
    <source>
        <dbReference type="Proteomes" id="UP001295684"/>
    </source>
</evidence>
<comment type="caution">
    <text evidence="3">The sequence shown here is derived from an EMBL/GenBank/DDBJ whole genome shotgun (WGS) entry which is preliminary data.</text>
</comment>
<dbReference type="AlphaFoldDB" id="A0AAD1Y9Q4"/>
<dbReference type="EMBL" id="CAMPGE010029395">
    <property type="protein sequence ID" value="CAI2386860.1"/>
    <property type="molecule type" value="Genomic_DNA"/>
</dbReference>
<feature type="compositionally biased region" description="Basic residues" evidence="1">
    <location>
        <begin position="34"/>
        <end position="58"/>
    </location>
</feature>
<dbReference type="Proteomes" id="UP001295684">
    <property type="component" value="Unassembled WGS sequence"/>
</dbReference>
<evidence type="ECO:0000313" key="4">
    <source>
        <dbReference type="EMBL" id="CAI2387078.1"/>
    </source>
</evidence>
<feature type="compositionally biased region" description="Acidic residues" evidence="1">
    <location>
        <begin position="111"/>
        <end position="120"/>
    </location>
</feature>
<evidence type="ECO:0000313" key="3">
    <source>
        <dbReference type="EMBL" id="CAI2386860.1"/>
    </source>
</evidence>
<feature type="compositionally biased region" description="Basic residues" evidence="1">
    <location>
        <begin position="88"/>
        <end position="103"/>
    </location>
</feature>
<sequence length="141" mass="16303">MEALKENKEKAIIAAVGAFAIAGFYYWRQTTKPVKMRVKQRSQEKKKKDRGKFTKPKKTKEADGETSACDLRSEYRRTGNCNSEFNKPKKTRKIGGRIPKHKMAGGNVSESDFDYQDSDNEQCQNRKKKLHKGYQQKIQSH</sequence>
<accession>A0AAD1Y9Q4</accession>
<dbReference type="EMBL" id="CAMPGE010029599">
    <property type="protein sequence ID" value="CAI2387078.1"/>
    <property type="molecule type" value="Genomic_DNA"/>
</dbReference>